<keyword evidence="5" id="KW-0687">Ribonucleoprotein</keyword>
<evidence type="ECO:0000313" key="8">
    <source>
        <dbReference type="EMBL" id="KAK6170175.1"/>
    </source>
</evidence>
<keyword evidence="3" id="KW-0689">Ribosomal protein</keyword>
<reference evidence="8 9" key="1">
    <citation type="submission" date="2024-01" db="EMBL/GenBank/DDBJ databases">
        <title>The genome of the rayed Mediterranean limpet Patella caerulea (Linnaeus, 1758).</title>
        <authorList>
            <person name="Anh-Thu Weber A."/>
            <person name="Halstead-Nussloch G."/>
        </authorList>
    </citation>
    <scope>NUCLEOTIDE SEQUENCE [LARGE SCALE GENOMIC DNA]</scope>
    <source>
        <strain evidence="8">AATW-2023a</strain>
        <tissue evidence="8">Whole specimen</tissue>
    </source>
</reference>
<dbReference type="EMBL" id="JAZGQO010000014">
    <property type="protein sequence ID" value="KAK6170175.1"/>
    <property type="molecule type" value="Genomic_DNA"/>
</dbReference>
<keyword evidence="9" id="KW-1185">Reference proteome</keyword>
<proteinExistence type="inferred from homology"/>
<accession>A0AAN8PGW2</accession>
<gene>
    <name evidence="8" type="ORF">SNE40_018635</name>
</gene>
<dbReference type="PANTHER" id="PTHR12059">
    <property type="entry name" value="RIBOSOMAL PROTEIN L23-RELATED"/>
    <property type="match status" value="1"/>
</dbReference>
<comment type="subcellular location">
    <subcellularLocation>
        <location evidence="1">Mitochondrion</location>
    </subcellularLocation>
</comment>
<evidence type="ECO:0000256" key="5">
    <source>
        <dbReference type="ARBA" id="ARBA00023274"/>
    </source>
</evidence>
<comment type="caution">
    <text evidence="8">The sequence shown here is derived from an EMBL/GenBank/DDBJ whole genome shotgun (WGS) entry which is preliminary data.</text>
</comment>
<evidence type="ECO:0000256" key="7">
    <source>
        <dbReference type="ARBA" id="ARBA00041375"/>
    </source>
</evidence>
<sequence>MSHFTKNLIGKYIPLWKRKIPKYPIYWKGDPQLRVFLPLFWMKLLKPKNKIPSDRVQFEVHPQMSTMDVKNYLEKIYKVPVTDVKFATHQGEPIEHPLRGSVVTREDDKKIAFVVLGEGQTFEFPGIFDKPSDTGKQMEDYKVENRKMERANQKLWDKLSLPPWFR</sequence>
<keyword evidence="4" id="KW-0496">Mitochondrion</keyword>
<dbReference type="Proteomes" id="UP001347796">
    <property type="component" value="Unassembled WGS sequence"/>
</dbReference>
<dbReference type="InterPro" id="IPR012677">
    <property type="entry name" value="Nucleotide-bd_a/b_plait_sf"/>
</dbReference>
<dbReference type="FunFam" id="3.30.70.330:FF:000284">
    <property type="entry name" value="39S ribosomal protein L23, mitochondrial"/>
    <property type="match status" value="1"/>
</dbReference>
<protein>
    <recommendedName>
        <fullName evidence="6">Large ribosomal subunit protein uL23m</fullName>
    </recommendedName>
    <alternativeName>
        <fullName evidence="7">39S ribosomal protein L23, mitochondrial</fullName>
    </alternativeName>
</protein>
<dbReference type="InterPro" id="IPR013025">
    <property type="entry name" value="Ribosomal_uL23-like"/>
</dbReference>
<dbReference type="Pfam" id="PF00276">
    <property type="entry name" value="Ribosomal_L23"/>
    <property type="match status" value="1"/>
</dbReference>
<dbReference type="SUPFAM" id="SSF54189">
    <property type="entry name" value="Ribosomal proteins S24e, L23 and L15e"/>
    <property type="match status" value="1"/>
</dbReference>
<dbReference type="InterPro" id="IPR012678">
    <property type="entry name" value="Ribosomal_uL23/eL15/eS24_sf"/>
</dbReference>
<dbReference type="PANTHER" id="PTHR12059:SF5">
    <property type="entry name" value="LARGE RIBOSOMAL SUBUNIT PROTEIN UL23M"/>
    <property type="match status" value="1"/>
</dbReference>
<dbReference type="GO" id="GO:0005762">
    <property type="term" value="C:mitochondrial large ribosomal subunit"/>
    <property type="evidence" value="ECO:0007669"/>
    <property type="project" value="TreeGrafter"/>
</dbReference>
<name>A0AAN8PGW2_PATCE</name>
<comment type="similarity">
    <text evidence="2">Belongs to the universal ribosomal protein uL23 family.</text>
</comment>
<evidence type="ECO:0000256" key="2">
    <source>
        <dbReference type="ARBA" id="ARBA00006700"/>
    </source>
</evidence>
<organism evidence="8 9">
    <name type="scientific">Patella caerulea</name>
    <name type="common">Rayed Mediterranean limpet</name>
    <dbReference type="NCBI Taxonomy" id="87958"/>
    <lineage>
        <taxon>Eukaryota</taxon>
        <taxon>Metazoa</taxon>
        <taxon>Spiralia</taxon>
        <taxon>Lophotrochozoa</taxon>
        <taxon>Mollusca</taxon>
        <taxon>Gastropoda</taxon>
        <taxon>Patellogastropoda</taxon>
        <taxon>Patelloidea</taxon>
        <taxon>Patellidae</taxon>
        <taxon>Patella</taxon>
    </lineage>
</organism>
<evidence type="ECO:0000313" key="9">
    <source>
        <dbReference type="Proteomes" id="UP001347796"/>
    </source>
</evidence>
<evidence type="ECO:0000256" key="6">
    <source>
        <dbReference type="ARBA" id="ARBA00039977"/>
    </source>
</evidence>
<dbReference type="AlphaFoldDB" id="A0AAN8PGW2"/>
<evidence type="ECO:0000256" key="4">
    <source>
        <dbReference type="ARBA" id="ARBA00023128"/>
    </source>
</evidence>
<dbReference type="GO" id="GO:0003735">
    <property type="term" value="F:structural constituent of ribosome"/>
    <property type="evidence" value="ECO:0007669"/>
    <property type="project" value="InterPro"/>
</dbReference>
<evidence type="ECO:0000256" key="3">
    <source>
        <dbReference type="ARBA" id="ARBA00022980"/>
    </source>
</evidence>
<dbReference type="GO" id="GO:0032543">
    <property type="term" value="P:mitochondrial translation"/>
    <property type="evidence" value="ECO:0007669"/>
    <property type="project" value="TreeGrafter"/>
</dbReference>
<evidence type="ECO:0000256" key="1">
    <source>
        <dbReference type="ARBA" id="ARBA00004173"/>
    </source>
</evidence>
<dbReference type="Gene3D" id="3.30.70.330">
    <property type="match status" value="1"/>
</dbReference>